<dbReference type="FunFam" id="3.90.105.20:FF:000001">
    <property type="entry name" value="60S acidic ribosomal protein P0"/>
    <property type="match status" value="1"/>
</dbReference>
<dbReference type="GO" id="GO:0002181">
    <property type="term" value="P:cytoplasmic translation"/>
    <property type="evidence" value="ECO:0007669"/>
    <property type="project" value="TreeGrafter"/>
</dbReference>
<evidence type="ECO:0000259" key="8">
    <source>
        <dbReference type="Pfam" id="PF17777"/>
    </source>
</evidence>
<dbReference type="PANTHER" id="PTHR45699">
    <property type="entry name" value="60S ACIDIC RIBOSOMAL PROTEIN P0"/>
    <property type="match status" value="1"/>
</dbReference>
<organism evidence="9 10">
    <name type="scientific">Linum tenue</name>
    <dbReference type="NCBI Taxonomy" id="586396"/>
    <lineage>
        <taxon>Eukaryota</taxon>
        <taxon>Viridiplantae</taxon>
        <taxon>Streptophyta</taxon>
        <taxon>Embryophyta</taxon>
        <taxon>Tracheophyta</taxon>
        <taxon>Spermatophyta</taxon>
        <taxon>Magnoliopsida</taxon>
        <taxon>eudicotyledons</taxon>
        <taxon>Gunneridae</taxon>
        <taxon>Pentapetalae</taxon>
        <taxon>rosids</taxon>
        <taxon>fabids</taxon>
        <taxon>Malpighiales</taxon>
        <taxon>Linaceae</taxon>
        <taxon>Linum</taxon>
    </lineage>
</organism>
<comment type="caution">
    <text evidence="9">The sequence shown here is derived from an EMBL/GenBank/DDBJ whole genome shotgun (WGS) entry which is preliminary data.</text>
</comment>
<dbReference type="InterPro" id="IPR030670">
    <property type="entry name" value="uL10_eukaryotes"/>
</dbReference>
<protein>
    <recommendedName>
        <fullName evidence="6">60S acidic ribosomal protein P0</fullName>
    </recommendedName>
</protein>
<gene>
    <name evidence="9" type="ORF">LITE_LOCUS9180</name>
</gene>
<keyword evidence="5 6" id="KW-0687">Ribonucleoprotein</keyword>
<comment type="subunit">
    <text evidence="3">P0 forms a pentameric complex by interaction with dimers of P1 and P2.</text>
</comment>
<feature type="compositionally biased region" description="Gly residues" evidence="7">
    <location>
        <begin position="292"/>
        <end position="302"/>
    </location>
</feature>
<feature type="domain" description="Large ribosomal subunit protein uL10-like insertion" evidence="8">
    <location>
        <begin position="114"/>
        <end position="183"/>
    </location>
</feature>
<dbReference type="GO" id="GO:0003735">
    <property type="term" value="F:structural constituent of ribosome"/>
    <property type="evidence" value="ECO:0007669"/>
    <property type="project" value="TreeGrafter"/>
</dbReference>
<comment type="function">
    <text evidence="1 6">Ribosomal protein P0 is the functional equivalent of E.coli protein L10.</text>
</comment>
<accession>A0AAV0IGA1</accession>
<keyword evidence="10" id="KW-1185">Reference proteome</keyword>
<dbReference type="SUPFAM" id="SSF160369">
    <property type="entry name" value="Ribosomal protein L10-like"/>
    <property type="match status" value="1"/>
</dbReference>
<dbReference type="Pfam" id="PF00466">
    <property type="entry name" value="Ribosomal_L10"/>
    <property type="match status" value="1"/>
</dbReference>
<dbReference type="CDD" id="cd05795">
    <property type="entry name" value="Ribosomal_P0_L10e"/>
    <property type="match status" value="1"/>
</dbReference>
<dbReference type="Gene3D" id="3.90.105.20">
    <property type="match status" value="1"/>
</dbReference>
<dbReference type="GO" id="GO:0070180">
    <property type="term" value="F:large ribosomal subunit rRNA binding"/>
    <property type="evidence" value="ECO:0007669"/>
    <property type="project" value="TreeGrafter"/>
</dbReference>
<dbReference type="Proteomes" id="UP001154282">
    <property type="component" value="Unassembled WGS sequence"/>
</dbReference>
<comment type="similarity">
    <text evidence="2 6">Belongs to the universal ribosomal protein uL10 family.</text>
</comment>
<evidence type="ECO:0000256" key="1">
    <source>
        <dbReference type="ARBA" id="ARBA00002200"/>
    </source>
</evidence>
<evidence type="ECO:0000256" key="2">
    <source>
        <dbReference type="ARBA" id="ARBA00008889"/>
    </source>
</evidence>
<proteinExistence type="inferred from homology"/>
<dbReference type="PANTHER" id="PTHR45699:SF23">
    <property type="entry name" value="60S ACIDIC RIBOSOMAL PROTEIN P0"/>
    <property type="match status" value="1"/>
</dbReference>
<evidence type="ECO:0000256" key="6">
    <source>
        <dbReference type="PIRNR" id="PIRNR039087"/>
    </source>
</evidence>
<dbReference type="InterPro" id="IPR043141">
    <property type="entry name" value="Ribosomal_uL10-like_sf"/>
</dbReference>
<keyword evidence="4 6" id="KW-0689">Ribosomal protein</keyword>
<dbReference type="Pfam" id="PF00428">
    <property type="entry name" value="Ribosomal_60s"/>
    <property type="match status" value="1"/>
</dbReference>
<dbReference type="EMBL" id="CAMGYJ010000003">
    <property type="protein sequence ID" value="CAI0396554.1"/>
    <property type="molecule type" value="Genomic_DNA"/>
</dbReference>
<dbReference type="PIRSF" id="PIRSF039087">
    <property type="entry name" value="L10E"/>
    <property type="match status" value="1"/>
</dbReference>
<dbReference type="Gene3D" id="3.30.70.1730">
    <property type="match status" value="1"/>
</dbReference>
<evidence type="ECO:0000256" key="4">
    <source>
        <dbReference type="ARBA" id="ARBA00022980"/>
    </source>
</evidence>
<dbReference type="Pfam" id="PF17777">
    <property type="entry name" value="RL10P_insert"/>
    <property type="match status" value="1"/>
</dbReference>
<dbReference type="AlphaFoldDB" id="A0AAV0IGA1"/>
<name>A0AAV0IGA1_9ROSI</name>
<evidence type="ECO:0000256" key="3">
    <source>
        <dbReference type="ARBA" id="ARBA00011521"/>
    </source>
</evidence>
<dbReference type="GO" id="GO:0022625">
    <property type="term" value="C:cytosolic large ribosomal subunit"/>
    <property type="evidence" value="ECO:0007669"/>
    <property type="project" value="TreeGrafter"/>
</dbReference>
<reference evidence="9" key="1">
    <citation type="submission" date="2022-08" db="EMBL/GenBank/DDBJ databases">
        <authorList>
            <person name="Gutierrez-Valencia J."/>
        </authorList>
    </citation>
    <scope>NUCLEOTIDE SEQUENCE</scope>
</reference>
<feature type="region of interest" description="Disordered" evidence="7">
    <location>
        <begin position="289"/>
        <end position="326"/>
    </location>
</feature>
<dbReference type="GO" id="GO:0000027">
    <property type="term" value="P:ribosomal large subunit assembly"/>
    <property type="evidence" value="ECO:0007669"/>
    <property type="project" value="TreeGrafter"/>
</dbReference>
<dbReference type="InterPro" id="IPR040637">
    <property type="entry name" value="Ribosomal_uL10-like_insert"/>
</dbReference>
<evidence type="ECO:0000313" key="10">
    <source>
        <dbReference type="Proteomes" id="UP001154282"/>
    </source>
</evidence>
<dbReference type="InterPro" id="IPR050323">
    <property type="entry name" value="Ribosomal_protein_uL10"/>
</dbReference>
<sequence>MAIKVSKTEKKVQYDKKLCRLLDEYSQILIVEADNVGSKQLQDIRKGLRGDSVVLMGKNTMMKRSIRLHAEATGNDSFSKLVPLLVGNVGLIFTKGDLKEVKEEIAKYKVGAPARVGLIAPIDVTVPPGNTGLDPSQTSFFQVLNIPTKINKGTVEITMSVELIKKGEKVGSSESALLSKLGIRPFSYGLIVTSVYDDGSVFSPEVLDLTEDDVALKFASGVTNLTSLSLAVSYPSLAAAPAMFAASYRNVLSVAVETEYSFPQAEDVKEYLKDPSKFAAAMAAPAAAAAPSGGGAAAGGGGAKEEKKPEPEDDSDDDVGMGGLFD</sequence>
<evidence type="ECO:0000256" key="5">
    <source>
        <dbReference type="ARBA" id="ARBA00023274"/>
    </source>
</evidence>
<evidence type="ECO:0000256" key="7">
    <source>
        <dbReference type="SAM" id="MobiDB-lite"/>
    </source>
</evidence>
<dbReference type="InterPro" id="IPR043164">
    <property type="entry name" value="Ribosomal_uL10-like_insert_sf"/>
</dbReference>
<dbReference type="InterPro" id="IPR001790">
    <property type="entry name" value="Ribosomal_uL10"/>
</dbReference>
<evidence type="ECO:0000313" key="9">
    <source>
        <dbReference type="EMBL" id="CAI0396554.1"/>
    </source>
</evidence>